<accession>A0A840WLQ4</accession>
<evidence type="ECO:0008006" key="3">
    <source>
        <dbReference type="Google" id="ProtNLM"/>
    </source>
</evidence>
<keyword evidence="2" id="KW-1185">Reference proteome</keyword>
<reference evidence="1 2" key="1">
    <citation type="submission" date="2020-08" db="EMBL/GenBank/DDBJ databases">
        <title>Sequencing the genomes of 1000 actinobacteria strains.</title>
        <authorList>
            <person name="Klenk H.-P."/>
        </authorList>
    </citation>
    <scope>NUCLEOTIDE SEQUENCE [LARGE SCALE GENOMIC DNA]</scope>
    <source>
        <strain evidence="1 2">DSM 44598</strain>
    </source>
</reference>
<dbReference type="SUPFAM" id="SSF55961">
    <property type="entry name" value="Bet v1-like"/>
    <property type="match status" value="1"/>
</dbReference>
<name>A0A840WLQ4_9ACTN</name>
<dbReference type="Gene3D" id="3.30.530.20">
    <property type="match status" value="1"/>
</dbReference>
<dbReference type="InterPro" id="IPR019587">
    <property type="entry name" value="Polyketide_cyclase/dehydratase"/>
</dbReference>
<dbReference type="RefSeq" id="WP_184366042.1">
    <property type="nucleotide sequence ID" value="NZ_BAAAKM010000033.1"/>
</dbReference>
<dbReference type="InterPro" id="IPR023393">
    <property type="entry name" value="START-like_dom_sf"/>
</dbReference>
<evidence type="ECO:0000313" key="1">
    <source>
        <dbReference type="EMBL" id="MBB5492626.1"/>
    </source>
</evidence>
<dbReference type="AlphaFoldDB" id="A0A840WLQ4"/>
<organism evidence="1 2">
    <name type="scientific">Nocardiopsis metallicus</name>
    <dbReference type="NCBI Taxonomy" id="179819"/>
    <lineage>
        <taxon>Bacteria</taxon>
        <taxon>Bacillati</taxon>
        <taxon>Actinomycetota</taxon>
        <taxon>Actinomycetes</taxon>
        <taxon>Streptosporangiales</taxon>
        <taxon>Nocardiopsidaceae</taxon>
        <taxon>Nocardiopsis</taxon>
    </lineage>
</organism>
<dbReference type="Proteomes" id="UP000579647">
    <property type="component" value="Unassembled WGS sequence"/>
</dbReference>
<gene>
    <name evidence="1" type="ORF">HNR07_003763</name>
</gene>
<evidence type="ECO:0000313" key="2">
    <source>
        <dbReference type="Proteomes" id="UP000579647"/>
    </source>
</evidence>
<comment type="caution">
    <text evidence="1">The sequence shown here is derived from an EMBL/GenBank/DDBJ whole genome shotgun (WGS) entry which is preliminary data.</text>
</comment>
<dbReference type="EMBL" id="JACHDO010000001">
    <property type="protein sequence ID" value="MBB5492626.1"/>
    <property type="molecule type" value="Genomic_DNA"/>
</dbReference>
<dbReference type="Pfam" id="PF10604">
    <property type="entry name" value="Polyketide_cyc2"/>
    <property type="match status" value="1"/>
</dbReference>
<proteinExistence type="predicted"/>
<sequence length="170" mass="19460">MLNFRYELHPVDQTFFETAPMRWRVGLELAASPDEVWAGLTAPRPLSWCRALSDVHYTSEAPYGTDTTREATVLGTYRMHERFFHWDETERRKSFYADAATLPVFSSFAEDYHVLPFDGGSKLVWSFAFAPWKGLDSAMQLGTPLTETLLASLVKDTRNHFGPLTEVHRP</sequence>
<protein>
    <recommendedName>
        <fullName evidence="3">MxaD family protein</fullName>
    </recommendedName>
</protein>
<dbReference type="CDD" id="cd07821">
    <property type="entry name" value="PYR_PYL_RCAR_like"/>
    <property type="match status" value="1"/>
</dbReference>